<dbReference type="InterPro" id="IPR004879">
    <property type="entry name" value="Ssp411-like_TRX"/>
</dbReference>
<dbReference type="PIRSF" id="PIRSF006402">
    <property type="entry name" value="UCP006402_thioredoxin"/>
    <property type="match status" value="1"/>
</dbReference>
<dbReference type="PANTHER" id="PTHR42899">
    <property type="entry name" value="SPERMATOGENESIS-ASSOCIATED PROTEIN 20"/>
    <property type="match status" value="1"/>
</dbReference>
<dbReference type="SUPFAM" id="SSF48208">
    <property type="entry name" value="Six-hairpin glycosidases"/>
    <property type="match status" value="1"/>
</dbReference>
<sequence>MANRLASAQSAYLRQHAENPVNWWPWGREAFAEAKRRDVPLFVSIGYAACHWCHVMAGESFADEAVAEVLNERFVCIKVDREERPDVDDAYMAATQAMTGQGGWPMSVFALPDGRVFHAGTYFPPRRVGQVPSFTEVLDAVHAAWTQRRAAVERSAEQIAQTLSAQRRQQSQLATAVQTPTGNAEGLLSRTALADLTRQAMEQLSEDEDTVHGGFGAAPKFPPSALLGWLLEEGAWDPEGEAARLARRTCEAMARSALFDQVEGGFARYATDRAWALPHFEKMLYDNAQLLGHYARLSMHPAADAEERAAAERIARMSIDWLRLRMQLDSGLLASSLDADTVDDDGTHVEGSTYLFSDEELITAAQAAGLSEADARSLAELNRGVPADEHALRSGQPLHLTAQTPRTLHFDQPLTGEDLQKWQSVLPELRRRRAERLQPGRDEKVVAAWNAQAVASLAQAAALWQDDEVLSFATELGERLWEVHVEEQHDDGPSARVYRTSYDGVRGSQLGMLADAAHVANACFALVSAGAAGPWLPRGAAVLRAVMQDFVRVGEDGTLNLAESTDEEGLLTQAQQGAVLATPLDGPEPSSVAAFAQALQAAEALEQGPFTTGTGDAPGVRTVRSSDVLHHLPMVASRAPSVAGGSLLAGRRTVLGSPALRFFSGTREDLAQVRRAGALYGIPVEPVDPAVVGEAPLQVSICLNSPEHAVCLAPSSSVEDALAGLR</sequence>
<evidence type="ECO:0000259" key="1">
    <source>
        <dbReference type="Pfam" id="PF03190"/>
    </source>
</evidence>
<comment type="caution">
    <text evidence="2">The sequence shown here is derived from an EMBL/GenBank/DDBJ whole genome shotgun (WGS) entry which is preliminary data.</text>
</comment>
<accession>A0ABU1FQ94</accession>
<dbReference type="RefSeq" id="WP_310536198.1">
    <property type="nucleotide sequence ID" value="NZ_BAAAOC010000015.1"/>
</dbReference>
<dbReference type="InterPro" id="IPR024705">
    <property type="entry name" value="Ssp411"/>
</dbReference>
<evidence type="ECO:0000313" key="3">
    <source>
        <dbReference type="Proteomes" id="UP001260872"/>
    </source>
</evidence>
<organism evidence="2 3">
    <name type="scientific">Nesterenkonia flava</name>
    <dbReference type="NCBI Taxonomy" id="469799"/>
    <lineage>
        <taxon>Bacteria</taxon>
        <taxon>Bacillati</taxon>
        <taxon>Actinomycetota</taxon>
        <taxon>Actinomycetes</taxon>
        <taxon>Micrococcales</taxon>
        <taxon>Micrococcaceae</taxon>
        <taxon>Nesterenkonia</taxon>
    </lineage>
</organism>
<dbReference type="SUPFAM" id="SSF52833">
    <property type="entry name" value="Thioredoxin-like"/>
    <property type="match status" value="1"/>
</dbReference>
<dbReference type="Gene3D" id="3.40.30.10">
    <property type="entry name" value="Glutaredoxin"/>
    <property type="match status" value="1"/>
</dbReference>
<reference evidence="3" key="1">
    <citation type="submission" date="2023-07" db="EMBL/GenBank/DDBJ databases">
        <title>Description of three actinobacteria isolated from air of manufacturing shop in a pharmaceutical factory.</title>
        <authorList>
            <person name="Zhang D.-F."/>
        </authorList>
    </citation>
    <scope>NUCLEOTIDE SEQUENCE [LARGE SCALE GENOMIC DNA]</scope>
    <source>
        <strain evidence="3">CCTCC AB 207010</strain>
    </source>
</reference>
<evidence type="ECO:0000313" key="2">
    <source>
        <dbReference type="EMBL" id="MDR5710811.1"/>
    </source>
</evidence>
<keyword evidence="3" id="KW-1185">Reference proteome</keyword>
<gene>
    <name evidence="2" type="ORF">RH857_01465</name>
</gene>
<dbReference type="CDD" id="cd02955">
    <property type="entry name" value="SSP411"/>
    <property type="match status" value="1"/>
</dbReference>
<dbReference type="PANTHER" id="PTHR42899:SF1">
    <property type="entry name" value="SPERMATOGENESIS-ASSOCIATED PROTEIN 20"/>
    <property type="match status" value="1"/>
</dbReference>
<feature type="domain" description="Spermatogenesis-associated protein 20-like TRX" evidence="1">
    <location>
        <begin position="3"/>
        <end position="163"/>
    </location>
</feature>
<dbReference type="EMBL" id="JAVKGT010000002">
    <property type="protein sequence ID" value="MDR5710811.1"/>
    <property type="molecule type" value="Genomic_DNA"/>
</dbReference>
<proteinExistence type="predicted"/>
<protein>
    <submittedName>
        <fullName evidence="2">DUF255 domain-containing protein</fullName>
    </submittedName>
</protein>
<name>A0ABU1FQ94_9MICC</name>
<dbReference type="InterPro" id="IPR008928">
    <property type="entry name" value="6-hairpin_glycosidase_sf"/>
</dbReference>
<dbReference type="Pfam" id="PF03190">
    <property type="entry name" value="Thioredox_DsbH"/>
    <property type="match status" value="1"/>
</dbReference>
<dbReference type="InterPro" id="IPR036249">
    <property type="entry name" value="Thioredoxin-like_sf"/>
</dbReference>
<dbReference type="Proteomes" id="UP001260872">
    <property type="component" value="Unassembled WGS sequence"/>
</dbReference>